<dbReference type="Gene3D" id="3.60.110.10">
    <property type="entry name" value="Carbon-nitrogen hydrolase"/>
    <property type="match status" value="1"/>
</dbReference>
<organism evidence="6 7">
    <name type="scientific">Saccharomycopsis crataegensis</name>
    <dbReference type="NCBI Taxonomy" id="43959"/>
    <lineage>
        <taxon>Eukaryota</taxon>
        <taxon>Fungi</taxon>
        <taxon>Dikarya</taxon>
        <taxon>Ascomycota</taxon>
        <taxon>Saccharomycotina</taxon>
        <taxon>Saccharomycetes</taxon>
        <taxon>Saccharomycopsidaceae</taxon>
        <taxon>Saccharomycopsis</taxon>
    </lineage>
</organism>
<feature type="domain" description="CN hydrolase" evidence="5">
    <location>
        <begin position="2"/>
        <end position="290"/>
    </location>
</feature>
<evidence type="ECO:0000256" key="3">
    <source>
        <dbReference type="ARBA" id="ARBA00022490"/>
    </source>
</evidence>
<dbReference type="SUPFAM" id="SSF56317">
    <property type="entry name" value="Carbon-nitrogen hydrolase"/>
    <property type="match status" value="1"/>
</dbReference>
<dbReference type="Pfam" id="PF00795">
    <property type="entry name" value="CN_hydrolase"/>
    <property type="match status" value="1"/>
</dbReference>
<evidence type="ECO:0000256" key="2">
    <source>
        <dbReference type="ARBA" id="ARBA00010613"/>
    </source>
</evidence>
<evidence type="ECO:0000256" key="4">
    <source>
        <dbReference type="ARBA" id="ARBA00022801"/>
    </source>
</evidence>
<dbReference type="Proteomes" id="UP001360560">
    <property type="component" value="Unassembled WGS sequence"/>
</dbReference>
<name>A0AAV5QLS4_9ASCO</name>
<gene>
    <name evidence="6" type="ORF">DASC09_030040</name>
</gene>
<accession>A0AAV5QLS4</accession>
<dbReference type="GO" id="GO:0005737">
    <property type="term" value="C:cytoplasm"/>
    <property type="evidence" value="ECO:0007669"/>
    <property type="project" value="UniProtKB-SubCell"/>
</dbReference>
<dbReference type="InterPro" id="IPR003010">
    <property type="entry name" value="C-N_Hydrolase"/>
</dbReference>
<dbReference type="AlphaFoldDB" id="A0AAV5QLS4"/>
<sequence length="313" mass="34592">MVLVAAGQLSSTSSLSTNLKQVLKLITKAVNLNAKVLFLPEASDYIAKNAAHSLKIARPMETSVFVTGIQSRLKELHSQGKALDVVVGIHEPAWKSPDDPHKRVKNLLIYINSTGNITREYQKIHLFDINIPQGPILQESNSVEPGNQVVAPFDTPIGKLGLGICYDIRFPELAVKLRDMGAEILTYPSAFTVKTGAAHWHLLGRARAIDSQSYVIMPGQKGVHDVSIEDDDASDPTKVVKCQAVNANEQKRISYGHSIIIDPWGTVVAEASDINLNNDEPEIIVADIDLDNVKKIRRDMPLKDHRRREIFNN</sequence>
<dbReference type="PANTHER" id="PTHR23088:SF27">
    <property type="entry name" value="DEAMINATED GLUTATHIONE AMIDASE"/>
    <property type="match status" value="1"/>
</dbReference>
<dbReference type="CDD" id="cd07572">
    <property type="entry name" value="nit"/>
    <property type="match status" value="1"/>
</dbReference>
<protein>
    <submittedName>
        <fullName evidence="6">Hydrolase</fullName>
    </submittedName>
</protein>
<dbReference type="PANTHER" id="PTHR23088">
    <property type="entry name" value="NITRILASE-RELATED"/>
    <property type="match status" value="1"/>
</dbReference>
<proteinExistence type="inferred from homology"/>
<evidence type="ECO:0000256" key="1">
    <source>
        <dbReference type="ARBA" id="ARBA00004496"/>
    </source>
</evidence>
<dbReference type="PROSITE" id="PS01227">
    <property type="entry name" value="UPF0012"/>
    <property type="match status" value="1"/>
</dbReference>
<dbReference type="InterPro" id="IPR045254">
    <property type="entry name" value="Nit1/2_C-N_Hydrolase"/>
</dbReference>
<keyword evidence="4 6" id="KW-0378">Hydrolase</keyword>
<evidence type="ECO:0000313" key="7">
    <source>
        <dbReference type="Proteomes" id="UP001360560"/>
    </source>
</evidence>
<comment type="caution">
    <text evidence="6">The sequence shown here is derived from an EMBL/GenBank/DDBJ whole genome shotgun (WGS) entry which is preliminary data.</text>
</comment>
<dbReference type="GeneID" id="90073658"/>
<comment type="subcellular location">
    <subcellularLocation>
        <location evidence="1">Cytoplasm</location>
    </subcellularLocation>
</comment>
<dbReference type="InterPro" id="IPR001110">
    <property type="entry name" value="UPF0012_CS"/>
</dbReference>
<dbReference type="GO" id="GO:0016811">
    <property type="term" value="F:hydrolase activity, acting on carbon-nitrogen (but not peptide) bonds, in linear amides"/>
    <property type="evidence" value="ECO:0007669"/>
    <property type="project" value="InterPro"/>
</dbReference>
<dbReference type="PROSITE" id="PS50263">
    <property type="entry name" value="CN_HYDROLASE"/>
    <property type="match status" value="1"/>
</dbReference>
<evidence type="ECO:0000259" key="5">
    <source>
        <dbReference type="PROSITE" id="PS50263"/>
    </source>
</evidence>
<reference evidence="6 7" key="1">
    <citation type="journal article" date="2023" name="Elife">
        <title>Identification of key yeast species and microbe-microbe interactions impacting larval growth of Drosophila in the wild.</title>
        <authorList>
            <person name="Mure A."/>
            <person name="Sugiura Y."/>
            <person name="Maeda R."/>
            <person name="Honda K."/>
            <person name="Sakurai N."/>
            <person name="Takahashi Y."/>
            <person name="Watada M."/>
            <person name="Katoh T."/>
            <person name="Gotoh A."/>
            <person name="Gotoh Y."/>
            <person name="Taniguchi I."/>
            <person name="Nakamura K."/>
            <person name="Hayashi T."/>
            <person name="Katayama T."/>
            <person name="Uemura T."/>
            <person name="Hattori Y."/>
        </authorList>
    </citation>
    <scope>NUCLEOTIDE SEQUENCE [LARGE SCALE GENOMIC DNA]</scope>
    <source>
        <strain evidence="6 7">SC-9</strain>
    </source>
</reference>
<dbReference type="FunFam" id="3.60.110.10:FF:000024">
    <property type="entry name" value="Deaminated glutathione amidase"/>
    <property type="match status" value="1"/>
</dbReference>
<dbReference type="RefSeq" id="XP_064852679.1">
    <property type="nucleotide sequence ID" value="XM_064996607.1"/>
</dbReference>
<keyword evidence="7" id="KW-1185">Reference proteome</keyword>
<comment type="similarity">
    <text evidence="2">Belongs to the carbon-nitrogen hydrolase superfamily. NIT1/NIT2 family.</text>
</comment>
<keyword evidence="3" id="KW-0963">Cytoplasm</keyword>
<dbReference type="EMBL" id="BTFZ01000010">
    <property type="protein sequence ID" value="GMM35679.1"/>
    <property type="molecule type" value="Genomic_DNA"/>
</dbReference>
<evidence type="ECO:0000313" key="6">
    <source>
        <dbReference type="EMBL" id="GMM35679.1"/>
    </source>
</evidence>
<dbReference type="InterPro" id="IPR036526">
    <property type="entry name" value="C-N_Hydrolase_sf"/>
</dbReference>